<keyword evidence="6" id="KW-1185">Reference proteome</keyword>
<evidence type="ECO:0000256" key="3">
    <source>
        <dbReference type="SAM" id="MobiDB-lite"/>
    </source>
</evidence>
<evidence type="ECO:0000256" key="1">
    <source>
        <dbReference type="ARBA" id="ARBA00022737"/>
    </source>
</evidence>
<evidence type="ECO:0000313" key="5">
    <source>
        <dbReference type="EMBL" id="GMI20291.1"/>
    </source>
</evidence>
<dbReference type="InterPro" id="IPR011990">
    <property type="entry name" value="TPR-like_helical_dom_sf"/>
</dbReference>
<protein>
    <recommendedName>
        <fullName evidence="4">Cns1/TTC4 wheel domain-containing protein</fullName>
    </recommendedName>
</protein>
<keyword evidence="2" id="KW-0802">TPR repeat</keyword>
<dbReference type="EMBL" id="BRYB01001198">
    <property type="protein sequence ID" value="GMI20291.1"/>
    <property type="molecule type" value="Genomic_DNA"/>
</dbReference>
<proteinExistence type="predicted"/>
<dbReference type="Gene3D" id="1.25.40.10">
    <property type="entry name" value="Tetratricopeptide repeat domain"/>
    <property type="match status" value="1"/>
</dbReference>
<accession>A0ABQ6M657</accession>
<gene>
    <name evidence="5" type="ORF">TeGR_g3375</name>
</gene>
<dbReference type="InterPro" id="IPR044059">
    <property type="entry name" value="Csn1/TTC4_wheel"/>
</dbReference>
<comment type="caution">
    <text evidence="5">The sequence shown here is derived from an EMBL/GenBank/DDBJ whole genome shotgun (WGS) entry which is preliminary data.</text>
</comment>
<feature type="domain" description="Cns1/TTC4 wheel" evidence="4">
    <location>
        <begin position="332"/>
        <end position="394"/>
    </location>
</feature>
<evidence type="ECO:0000256" key="2">
    <source>
        <dbReference type="ARBA" id="ARBA00022803"/>
    </source>
</evidence>
<dbReference type="CDD" id="cd21377">
    <property type="entry name" value="CTWD_Cns1-like"/>
    <property type="match status" value="1"/>
</dbReference>
<dbReference type="PANTHER" id="PTHR46035">
    <property type="entry name" value="TETRATRICOPEPTIDE REPEAT PROTEIN 4"/>
    <property type="match status" value="1"/>
</dbReference>
<feature type="compositionally biased region" description="Acidic residues" evidence="3">
    <location>
        <begin position="295"/>
        <end position="308"/>
    </location>
</feature>
<dbReference type="PANTHER" id="PTHR46035:SF1">
    <property type="entry name" value="TETRATRICOPEPTIDE REPEAT PROTEIN 4"/>
    <property type="match status" value="1"/>
</dbReference>
<feature type="region of interest" description="Disordered" evidence="3">
    <location>
        <begin position="293"/>
        <end position="312"/>
    </location>
</feature>
<dbReference type="SUPFAM" id="SSF48452">
    <property type="entry name" value="TPR-like"/>
    <property type="match status" value="1"/>
</dbReference>
<dbReference type="Pfam" id="PF18972">
    <property type="entry name" value="Wheel"/>
    <property type="match status" value="1"/>
</dbReference>
<name>A0ABQ6M657_9STRA</name>
<dbReference type="Proteomes" id="UP001165060">
    <property type="component" value="Unassembled WGS sequence"/>
</dbReference>
<evidence type="ECO:0000313" key="6">
    <source>
        <dbReference type="Proteomes" id="UP001165060"/>
    </source>
</evidence>
<keyword evidence="1" id="KW-0677">Repeat</keyword>
<organism evidence="5 6">
    <name type="scientific">Tetraparma gracilis</name>
    <dbReference type="NCBI Taxonomy" id="2962635"/>
    <lineage>
        <taxon>Eukaryota</taxon>
        <taxon>Sar</taxon>
        <taxon>Stramenopiles</taxon>
        <taxon>Ochrophyta</taxon>
        <taxon>Bolidophyceae</taxon>
        <taxon>Parmales</taxon>
        <taxon>Triparmaceae</taxon>
        <taxon>Tetraparma</taxon>
    </lineage>
</organism>
<evidence type="ECO:0000259" key="4">
    <source>
        <dbReference type="Pfam" id="PF18972"/>
    </source>
</evidence>
<sequence length="524" mass="59029">MSSEPTHDVWTKEAARPDTADLFSAEMEKALSAGVGWSSESERQAYLDKVTADDYLPAIFCSTPEELANAPDGGAFEGLLFDNETAAGSARRCKERGNEKVRLGQGNLAGNVQYYREAVDAYAEAAGWCGRVVCTDDEGFEQAVHGKKEGCKDDGFREFTRTELEGYEAVLRSNAAVAHLALKNWGFAAREAGRAVELDGGLVKGWYRLGAARKELKKFELCLEAVEAGLKLEASNRPLRLLHREIVKAGERERKERQAKERGRVKRAGEVKAVYKWCKERGFKVGRMPLVTTVDSEDEDDDDEGDKENEEKRWNHVQPFFGKMPNPTSLTEFTWPTMFLYPTHNQSDFVEHLQSGEMLAMQLAEMFPAEEDAPPVGWDYNHEFRCDNMALYFEVHCVPGQVCHPFSVLRLDDMPGTMRFFENARALKGVDGEEARAKARKQERLNLRASRMMWQHAKGRHALAPLADVVQIHPACTLEQVLRDERMVVPNLVVQILAFPVGHVQHEAFLKERRVVGVVNPPQE</sequence>
<reference evidence="5 6" key="1">
    <citation type="journal article" date="2023" name="Commun. Biol.">
        <title>Genome analysis of Parmales, the sister group of diatoms, reveals the evolutionary specialization of diatoms from phago-mixotrophs to photoautotrophs.</title>
        <authorList>
            <person name="Ban H."/>
            <person name="Sato S."/>
            <person name="Yoshikawa S."/>
            <person name="Yamada K."/>
            <person name="Nakamura Y."/>
            <person name="Ichinomiya M."/>
            <person name="Sato N."/>
            <person name="Blanc-Mathieu R."/>
            <person name="Endo H."/>
            <person name="Kuwata A."/>
            <person name="Ogata H."/>
        </authorList>
    </citation>
    <scope>NUCLEOTIDE SEQUENCE [LARGE SCALE GENOMIC DNA]</scope>
</reference>